<dbReference type="SUPFAM" id="SSF117130">
    <property type="entry name" value="CsrA-like"/>
    <property type="match status" value="1"/>
</dbReference>
<accession>A0A0P6XL07</accession>
<dbReference type="PANTHER" id="PTHR34984:SF1">
    <property type="entry name" value="CARBON STORAGE REGULATOR"/>
    <property type="match status" value="1"/>
</dbReference>
<protein>
    <recommendedName>
        <fullName evidence="5">Translational regulator CsrA</fullName>
    </recommendedName>
</protein>
<reference evidence="7 8" key="1">
    <citation type="submission" date="2015-07" db="EMBL/GenBank/DDBJ databases">
        <title>Whole genome sequence of Thermanaerothrix daxensis DSM 23592.</title>
        <authorList>
            <person name="Hemp J."/>
            <person name="Ward L.M."/>
            <person name="Pace L.A."/>
            <person name="Fischer W.W."/>
        </authorList>
    </citation>
    <scope>NUCLEOTIDE SEQUENCE [LARGE SCALE GENOMIC DNA]</scope>
    <source>
        <strain evidence="7 8">GNS-1</strain>
    </source>
</reference>
<evidence type="ECO:0000256" key="5">
    <source>
        <dbReference type="HAMAP-Rule" id="MF_00167"/>
    </source>
</evidence>
<gene>
    <name evidence="5" type="primary">csrA</name>
    <name evidence="7" type="ORF">SE15_02810</name>
</gene>
<feature type="compositionally biased region" description="Low complexity" evidence="6">
    <location>
        <begin position="88"/>
        <end position="100"/>
    </location>
</feature>
<comment type="subunit">
    <text evidence="5">Homodimer; the beta-strands of each monomer intercalate to form a hydrophobic core, while the alpha-helices form wings that extend away from the core.</text>
</comment>
<comment type="caution">
    <text evidence="7">The sequence shown here is derived from an EMBL/GenBank/DDBJ whole genome shotgun (WGS) entry which is preliminary data.</text>
</comment>
<comment type="similarity">
    <text evidence="5">Belongs to the CsrA/RsmA family.</text>
</comment>
<keyword evidence="4 5" id="KW-0694">RNA-binding</keyword>
<keyword evidence="3 5" id="KW-0810">Translation regulation</keyword>
<keyword evidence="5" id="KW-1005">Bacterial flagellum biogenesis</keyword>
<dbReference type="GO" id="GO:0048027">
    <property type="term" value="F:mRNA 5'-UTR binding"/>
    <property type="evidence" value="ECO:0007669"/>
    <property type="project" value="UniProtKB-UniRule"/>
</dbReference>
<dbReference type="OrthoDB" id="9809061at2"/>
<dbReference type="RefSeq" id="WP_083461653.1">
    <property type="nucleotide sequence ID" value="NZ_LGKO01000002.1"/>
</dbReference>
<dbReference type="Gene3D" id="2.60.40.4380">
    <property type="entry name" value="Translational regulator CsrA"/>
    <property type="match status" value="1"/>
</dbReference>
<dbReference type="GO" id="GO:0006402">
    <property type="term" value="P:mRNA catabolic process"/>
    <property type="evidence" value="ECO:0007669"/>
    <property type="project" value="InterPro"/>
</dbReference>
<evidence type="ECO:0000256" key="6">
    <source>
        <dbReference type="SAM" id="MobiDB-lite"/>
    </source>
</evidence>
<dbReference type="HAMAP" id="MF_00167">
    <property type="entry name" value="CsrA"/>
    <property type="match status" value="1"/>
</dbReference>
<evidence type="ECO:0000313" key="7">
    <source>
        <dbReference type="EMBL" id="KPL84123.1"/>
    </source>
</evidence>
<sequence length="100" mass="11061">MLVLTRKVDESVVIAENIVITILSIEGDKVKLGIEAPREVPILRKELQDAIREQEQLASELSKSPSPETIEALRRLIMELDVPEEKSAPSSHSTSSEAEV</sequence>
<dbReference type="Proteomes" id="UP000050544">
    <property type="component" value="Unassembled WGS sequence"/>
</dbReference>
<name>A0A0P6XL07_9CHLR</name>
<dbReference type="STRING" id="869279.SE15_02810"/>
<evidence type="ECO:0000313" key="8">
    <source>
        <dbReference type="Proteomes" id="UP000050544"/>
    </source>
</evidence>
<dbReference type="GO" id="GO:0044781">
    <property type="term" value="P:bacterial-type flagellum organization"/>
    <property type="evidence" value="ECO:0007669"/>
    <property type="project" value="UniProtKB-KW"/>
</dbReference>
<dbReference type="FunFam" id="2.60.40.4380:FF:000002">
    <property type="entry name" value="Translational regulator CsrA"/>
    <property type="match status" value="1"/>
</dbReference>
<organism evidence="7 8">
    <name type="scientific">Thermanaerothrix daxensis</name>
    <dbReference type="NCBI Taxonomy" id="869279"/>
    <lineage>
        <taxon>Bacteria</taxon>
        <taxon>Bacillati</taxon>
        <taxon>Chloroflexota</taxon>
        <taxon>Anaerolineae</taxon>
        <taxon>Anaerolineales</taxon>
        <taxon>Anaerolineaceae</taxon>
        <taxon>Thermanaerothrix</taxon>
    </lineage>
</organism>
<dbReference type="AlphaFoldDB" id="A0A0P6XL07"/>
<feature type="region of interest" description="Disordered" evidence="6">
    <location>
        <begin position="81"/>
        <end position="100"/>
    </location>
</feature>
<keyword evidence="2 5" id="KW-0678">Repressor</keyword>
<dbReference type="NCBIfam" id="TIGR00202">
    <property type="entry name" value="csrA"/>
    <property type="match status" value="1"/>
</dbReference>
<keyword evidence="1 5" id="KW-0963">Cytoplasm</keyword>
<evidence type="ECO:0000256" key="4">
    <source>
        <dbReference type="ARBA" id="ARBA00022884"/>
    </source>
</evidence>
<dbReference type="InterPro" id="IPR036107">
    <property type="entry name" value="CsrA_sf"/>
</dbReference>
<dbReference type="GO" id="GO:0005829">
    <property type="term" value="C:cytosol"/>
    <property type="evidence" value="ECO:0007669"/>
    <property type="project" value="TreeGrafter"/>
</dbReference>
<dbReference type="NCBIfam" id="NF002469">
    <property type="entry name" value="PRK01712.1"/>
    <property type="match status" value="1"/>
</dbReference>
<dbReference type="EMBL" id="LGKO01000002">
    <property type="protein sequence ID" value="KPL84123.1"/>
    <property type="molecule type" value="Genomic_DNA"/>
</dbReference>
<dbReference type="GO" id="GO:0045947">
    <property type="term" value="P:negative regulation of translational initiation"/>
    <property type="evidence" value="ECO:0007669"/>
    <property type="project" value="UniProtKB-UniRule"/>
</dbReference>
<evidence type="ECO:0000256" key="2">
    <source>
        <dbReference type="ARBA" id="ARBA00022491"/>
    </source>
</evidence>
<proteinExistence type="inferred from homology"/>
<dbReference type="Pfam" id="PF02599">
    <property type="entry name" value="CsrA"/>
    <property type="match status" value="1"/>
</dbReference>
<keyword evidence="8" id="KW-1185">Reference proteome</keyword>
<dbReference type="GO" id="GO:0006109">
    <property type="term" value="P:regulation of carbohydrate metabolic process"/>
    <property type="evidence" value="ECO:0007669"/>
    <property type="project" value="InterPro"/>
</dbReference>
<comment type="function">
    <text evidence="5">A translational regulator that binds mRNA to regulate translation initiation and/or mRNA stability. Usually binds in the 5'-UTR at or near the Shine-Dalgarno sequence preventing ribosome-binding, thus repressing translation. Its main target seems to be the major flagellin gene, while its function is anatagonized by FliW.</text>
</comment>
<dbReference type="GO" id="GO:1902208">
    <property type="term" value="P:regulation of bacterial-type flagellum assembly"/>
    <property type="evidence" value="ECO:0007669"/>
    <property type="project" value="UniProtKB-UniRule"/>
</dbReference>
<evidence type="ECO:0000256" key="3">
    <source>
        <dbReference type="ARBA" id="ARBA00022845"/>
    </source>
</evidence>
<dbReference type="PANTHER" id="PTHR34984">
    <property type="entry name" value="CARBON STORAGE REGULATOR"/>
    <property type="match status" value="1"/>
</dbReference>
<evidence type="ECO:0000256" key="1">
    <source>
        <dbReference type="ARBA" id="ARBA00022490"/>
    </source>
</evidence>
<comment type="subcellular location">
    <subcellularLocation>
        <location evidence="5">Cytoplasm</location>
    </subcellularLocation>
</comment>
<dbReference type="InterPro" id="IPR003751">
    <property type="entry name" value="CsrA"/>
</dbReference>